<feature type="compositionally biased region" description="Gly residues" evidence="1">
    <location>
        <begin position="101"/>
        <end position="110"/>
    </location>
</feature>
<evidence type="ECO:0000256" key="1">
    <source>
        <dbReference type="SAM" id="MobiDB-lite"/>
    </source>
</evidence>
<feature type="compositionally biased region" description="Basic and acidic residues" evidence="1">
    <location>
        <begin position="14"/>
        <end position="39"/>
    </location>
</feature>
<evidence type="ECO:0000313" key="3">
    <source>
        <dbReference type="EMBL" id="GAA2677194.1"/>
    </source>
</evidence>
<accession>A0ABP6EYS1</accession>
<feature type="compositionally biased region" description="Gly residues" evidence="1">
    <location>
        <begin position="390"/>
        <end position="413"/>
    </location>
</feature>
<sequence>MSAAGSSRGNTGHDGGHRGDRDPRQRRDAREPWEPREARGGWGQETSRGAGEAHQDGRDDDFEARAAGDPAARAGAATASEAPAAGSASNSSSGSRSTSGYGAGPGARDGFGGEDELRRRLQSRVADLEPAPDALEHLRRAVPARRQRRRHAVVGAAAALLLGGTAIPAMVHVASFSDAPGDRPANAASSRSAEQDTNGGYGEGTEQASTRPSGGGGGKPGTDHPPGTADKGTETPGAGAGVGAGTPAPDTTMDVTSPVCGRDQLGKGTGTVGQADSSGRVYGAFRVVNTSDSACSVQGGGTVDLTPQGATKQDKVHVVDHTSGDDATGLPDPATTPDQLVLKPGQAYEVKFAWIPAAGGGPTGCASPGPSPTPDPSKAPGDSPAAATTSGGGSGGEGQAGGDSGTGDGGAAAGGVLLTHTPEAGEPTAADVKITDACAGTVYRTAPLATP</sequence>
<evidence type="ECO:0008006" key="5">
    <source>
        <dbReference type="Google" id="ProtNLM"/>
    </source>
</evidence>
<comment type="caution">
    <text evidence="3">The sequence shown here is derived from an EMBL/GenBank/DDBJ whole genome shotgun (WGS) entry which is preliminary data.</text>
</comment>
<keyword evidence="2" id="KW-1133">Transmembrane helix</keyword>
<dbReference type="EMBL" id="BAAARK010000021">
    <property type="protein sequence ID" value="GAA2677194.1"/>
    <property type="molecule type" value="Genomic_DNA"/>
</dbReference>
<protein>
    <recommendedName>
        <fullName evidence="5">DUF4232 domain-containing protein</fullName>
    </recommendedName>
</protein>
<keyword evidence="2" id="KW-0472">Membrane</keyword>
<name>A0ABP6EYS1_9ACTN</name>
<feature type="compositionally biased region" description="Low complexity" evidence="1">
    <location>
        <begin position="65"/>
        <end position="100"/>
    </location>
</feature>
<feature type="region of interest" description="Disordered" evidence="1">
    <location>
        <begin position="361"/>
        <end position="431"/>
    </location>
</feature>
<proteinExistence type="predicted"/>
<feature type="transmembrane region" description="Helical" evidence="2">
    <location>
        <begin position="152"/>
        <end position="174"/>
    </location>
</feature>
<feature type="region of interest" description="Disordered" evidence="1">
    <location>
        <begin position="1"/>
        <end position="149"/>
    </location>
</feature>
<feature type="compositionally biased region" description="Basic residues" evidence="1">
    <location>
        <begin position="140"/>
        <end position="149"/>
    </location>
</feature>
<gene>
    <name evidence="3" type="ORF">GCM10009864_55960</name>
</gene>
<organism evidence="3 4">
    <name type="scientific">Streptomyces lunalinharesii</name>
    <dbReference type="NCBI Taxonomy" id="333384"/>
    <lineage>
        <taxon>Bacteria</taxon>
        <taxon>Bacillati</taxon>
        <taxon>Actinomycetota</taxon>
        <taxon>Actinomycetes</taxon>
        <taxon>Kitasatosporales</taxon>
        <taxon>Streptomycetaceae</taxon>
        <taxon>Streptomyces</taxon>
    </lineage>
</organism>
<keyword evidence="2" id="KW-0812">Transmembrane</keyword>
<evidence type="ECO:0000256" key="2">
    <source>
        <dbReference type="SAM" id="Phobius"/>
    </source>
</evidence>
<feature type="compositionally biased region" description="Polar residues" evidence="1">
    <location>
        <begin position="187"/>
        <end position="198"/>
    </location>
</feature>
<dbReference type="Proteomes" id="UP001500994">
    <property type="component" value="Unassembled WGS sequence"/>
</dbReference>
<feature type="region of interest" description="Disordered" evidence="1">
    <location>
        <begin position="179"/>
        <end position="277"/>
    </location>
</feature>
<reference evidence="4" key="1">
    <citation type="journal article" date="2019" name="Int. J. Syst. Evol. Microbiol.">
        <title>The Global Catalogue of Microorganisms (GCM) 10K type strain sequencing project: providing services to taxonomists for standard genome sequencing and annotation.</title>
        <authorList>
            <consortium name="The Broad Institute Genomics Platform"/>
            <consortium name="The Broad Institute Genome Sequencing Center for Infectious Disease"/>
            <person name="Wu L."/>
            <person name="Ma J."/>
        </authorList>
    </citation>
    <scope>NUCLEOTIDE SEQUENCE [LARGE SCALE GENOMIC DNA]</scope>
    <source>
        <strain evidence="4">JCM 16374</strain>
    </source>
</reference>
<evidence type="ECO:0000313" key="4">
    <source>
        <dbReference type="Proteomes" id="UP001500994"/>
    </source>
</evidence>
<keyword evidence="4" id="KW-1185">Reference proteome</keyword>